<evidence type="ECO:0000256" key="1">
    <source>
        <dbReference type="ARBA" id="ARBA00006538"/>
    </source>
</evidence>
<evidence type="ECO:0000313" key="6">
    <source>
        <dbReference type="Proteomes" id="UP000392064"/>
    </source>
</evidence>
<dbReference type="Proteomes" id="UP000392064">
    <property type="component" value="Chromosome"/>
</dbReference>
<dbReference type="GO" id="GO:0047617">
    <property type="term" value="F:fatty acyl-CoA hydrolase activity"/>
    <property type="evidence" value="ECO:0007669"/>
    <property type="project" value="InterPro"/>
</dbReference>
<dbReference type="PANTHER" id="PTHR11066:SF34">
    <property type="entry name" value="ACYL-COENZYME A THIOESTERASE 8"/>
    <property type="match status" value="1"/>
</dbReference>
<accession>A0A5Q2MKM1</accession>
<reference evidence="5 6" key="1">
    <citation type="submission" date="2019-11" db="EMBL/GenBank/DDBJ databases">
        <authorList>
            <person name="Li J."/>
        </authorList>
    </citation>
    <scope>NUCLEOTIDE SEQUENCE [LARGE SCALE GENOMIC DNA]</scope>
    <source>
        <strain evidence="5 6">MF47</strain>
    </source>
</reference>
<dbReference type="InterPro" id="IPR049450">
    <property type="entry name" value="ACOT8-like_C"/>
</dbReference>
<dbReference type="RefSeq" id="WP_153652884.1">
    <property type="nucleotide sequence ID" value="NZ_CP045737.1"/>
</dbReference>
<evidence type="ECO:0000259" key="4">
    <source>
        <dbReference type="Pfam" id="PF20789"/>
    </source>
</evidence>
<proteinExistence type="inferred from homology"/>
<evidence type="ECO:0000259" key="3">
    <source>
        <dbReference type="Pfam" id="PF13622"/>
    </source>
</evidence>
<evidence type="ECO:0000256" key="2">
    <source>
        <dbReference type="ARBA" id="ARBA00022801"/>
    </source>
</evidence>
<comment type="similarity">
    <text evidence="1">Belongs to the C/M/P thioester hydrolase family.</text>
</comment>
<organism evidence="5 6">
    <name type="scientific">Aeromicrobium yanjiei</name>
    <dbReference type="NCBI Taxonomy" id="2662028"/>
    <lineage>
        <taxon>Bacteria</taxon>
        <taxon>Bacillati</taxon>
        <taxon>Actinomycetota</taxon>
        <taxon>Actinomycetes</taxon>
        <taxon>Propionibacteriales</taxon>
        <taxon>Nocardioidaceae</taxon>
        <taxon>Aeromicrobium</taxon>
    </lineage>
</organism>
<name>A0A5Q2MKM1_9ACTN</name>
<dbReference type="InterPro" id="IPR049449">
    <property type="entry name" value="TesB_ACOT8-like_N"/>
</dbReference>
<evidence type="ECO:0000313" key="5">
    <source>
        <dbReference type="EMBL" id="QGG41616.1"/>
    </source>
</evidence>
<protein>
    <submittedName>
        <fullName evidence="5">Acyl-CoA thioesterase II</fullName>
    </submittedName>
</protein>
<dbReference type="GO" id="GO:0006637">
    <property type="term" value="P:acyl-CoA metabolic process"/>
    <property type="evidence" value="ECO:0007669"/>
    <property type="project" value="InterPro"/>
</dbReference>
<dbReference type="AlphaFoldDB" id="A0A5Q2MKM1"/>
<dbReference type="Pfam" id="PF20789">
    <property type="entry name" value="4HBT_3C"/>
    <property type="match status" value="1"/>
</dbReference>
<dbReference type="InterPro" id="IPR003703">
    <property type="entry name" value="Acyl_CoA_thio"/>
</dbReference>
<feature type="domain" description="Acyl-CoA thioesterase-like N-terminal HotDog" evidence="3">
    <location>
        <begin position="41"/>
        <end position="115"/>
    </location>
</feature>
<keyword evidence="2" id="KW-0378">Hydrolase</keyword>
<dbReference type="InterPro" id="IPR042171">
    <property type="entry name" value="Acyl-CoA_hotdog"/>
</dbReference>
<dbReference type="CDD" id="cd03444">
    <property type="entry name" value="Thioesterase_II_repeat1"/>
    <property type="match status" value="1"/>
</dbReference>
<dbReference type="PANTHER" id="PTHR11066">
    <property type="entry name" value="ACYL-COA THIOESTERASE"/>
    <property type="match status" value="1"/>
</dbReference>
<dbReference type="InterPro" id="IPR029069">
    <property type="entry name" value="HotDog_dom_sf"/>
</dbReference>
<dbReference type="Pfam" id="PF13622">
    <property type="entry name" value="4HBT_3"/>
    <property type="match status" value="1"/>
</dbReference>
<dbReference type="Gene3D" id="2.40.160.210">
    <property type="entry name" value="Acyl-CoA thioesterase, double hotdog domain"/>
    <property type="match status" value="1"/>
</dbReference>
<sequence>MTTPGIVGPTTDDRTLLEMLELETIDTNVFRANFVFPDHYALYGGQVAAQALRAAGLTAEGRLPHSLHGYFLRPGDASRPMLLKVYRDRDGRSFSARRVVALQEGEVIFNMSASFSTPADGDDRQIAQLPDVSAPDENRVYTIPRLFSFEGRKAEQALPGLEYPIRFWARCTAPLGTDPLLNACALTYLSDISSGTAAFNTPTHATSSSLDHAMWFHRPIIANDWLLVDLVPHTLAAGRGWYTGSIFHSDGSLVASLTQEALFRRRH</sequence>
<feature type="domain" description="Acyl-CoA thioesterase-like C-terminal" evidence="4">
    <location>
        <begin position="134"/>
        <end position="262"/>
    </location>
</feature>
<dbReference type="CDD" id="cd03445">
    <property type="entry name" value="Thioesterase_II_repeat2"/>
    <property type="match status" value="1"/>
</dbReference>
<dbReference type="SUPFAM" id="SSF54637">
    <property type="entry name" value="Thioesterase/thiol ester dehydrase-isomerase"/>
    <property type="match status" value="2"/>
</dbReference>
<dbReference type="EMBL" id="CP045737">
    <property type="protein sequence ID" value="QGG41616.1"/>
    <property type="molecule type" value="Genomic_DNA"/>
</dbReference>
<dbReference type="GO" id="GO:0009062">
    <property type="term" value="P:fatty acid catabolic process"/>
    <property type="evidence" value="ECO:0007669"/>
    <property type="project" value="TreeGrafter"/>
</dbReference>
<gene>
    <name evidence="5" type="ORF">GEV26_09735</name>
</gene>
<keyword evidence="6" id="KW-1185">Reference proteome</keyword>
<dbReference type="KEGG" id="aef:GEV26_09735"/>